<organism evidence="2 3">
    <name type="scientific">Methylobacterium frigidaeris</name>
    <dbReference type="NCBI Taxonomy" id="2038277"/>
    <lineage>
        <taxon>Bacteria</taxon>
        <taxon>Pseudomonadati</taxon>
        <taxon>Pseudomonadota</taxon>
        <taxon>Alphaproteobacteria</taxon>
        <taxon>Hyphomicrobiales</taxon>
        <taxon>Methylobacteriaceae</taxon>
        <taxon>Methylobacterium</taxon>
    </lineage>
</organism>
<dbReference type="Pfam" id="PF13403">
    <property type="entry name" value="Hint_2"/>
    <property type="match status" value="1"/>
</dbReference>
<keyword evidence="3" id="KW-1185">Reference proteome</keyword>
<protein>
    <recommendedName>
        <fullName evidence="1">Hedgehog/Intein (Hint) domain-containing protein</fullName>
    </recommendedName>
</protein>
<evidence type="ECO:0000313" key="2">
    <source>
        <dbReference type="EMBL" id="GJD65991.1"/>
    </source>
</evidence>
<sequence length="263" mass="27776">MSVVTEVLIPIKHLVNGATIAQVPVDEVIYWHVELDGHDILLAEGLPAESFLDTGVRAGFENGSDPVTLHPDFAPRSHADFCRPLVQGGALVTAMRAQLATRAAVLGWIITRDPDLHLVADGAVIRPVVSGDVARFSLPAGTRSARLMSRTYTPDLLDSTSGDRRRLGVPLRGLLMRDRVGFARDVAVDDPALAAGLSYVPGQEGDQWRWTDGSAMLPAALWAGAQGDLTLEVALVSASHWTGDGVYASQASGPAVDGCALAA</sequence>
<dbReference type="InterPro" id="IPR028992">
    <property type="entry name" value="Hedgehog/Intein_dom"/>
</dbReference>
<dbReference type="EMBL" id="BPQJ01000052">
    <property type="protein sequence ID" value="GJD65991.1"/>
    <property type="molecule type" value="Genomic_DNA"/>
</dbReference>
<name>A0AA37HI64_9HYPH</name>
<dbReference type="AlphaFoldDB" id="A0AA37HI64"/>
<feature type="domain" description="Hedgehog/Intein (Hint)" evidence="1">
    <location>
        <begin position="5"/>
        <end position="54"/>
    </location>
</feature>
<reference evidence="2" key="2">
    <citation type="submission" date="2021-08" db="EMBL/GenBank/DDBJ databases">
        <authorList>
            <person name="Tani A."/>
            <person name="Ola A."/>
            <person name="Ogura Y."/>
            <person name="Katsura K."/>
            <person name="Hayashi T."/>
        </authorList>
    </citation>
    <scope>NUCLEOTIDE SEQUENCE</scope>
    <source>
        <strain evidence="2">JCM 32048</strain>
    </source>
</reference>
<comment type="caution">
    <text evidence="2">The sequence shown here is derived from an EMBL/GenBank/DDBJ whole genome shotgun (WGS) entry which is preliminary data.</text>
</comment>
<evidence type="ECO:0000259" key="1">
    <source>
        <dbReference type="Pfam" id="PF13403"/>
    </source>
</evidence>
<reference evidence="2" key="1">
    <citation type="journal article" date="2016" name="Front. Microbiol.">
        <title>Genome Sequence of the Piezophilic, Mesophilic Sulfate-Reducing Bacterium Desulfovibrio indicus J2T.</title>
        <authorList>
            <person name="Cao J."/>
            <person name="Maignien L."/>
            <person name="Shao Z."/>
            <person name="Alain K."/>
            <person name="Jebbar M."/>
        </authorList>
    </citation>
    <scope>NUCLEOTIDE SEQUENCE</scope>
    <source>
        <strain evidence="2">JCM 32048</strain>
    </source>
</reference>
<accession>A0AA37HI64</accession>
<gene>
    <name evidence="2" type="ORF">MPEAHAMD_6187</name>
</gene>
<proteinExistence type="predicted"/>
<dbReference type="Proteomes" id="UP001055286">
    <property type="component" value="Unassembled WGS sequence"/>
</dbReference>
<evidence type="ECO:0000313" key="3">
    <source>
        <dbReference type="Proteomes" id="UP001055286"/>
    </source>
</evidence>